<name>A0ABQ9FTK1_TEGGR</name>
<dbReference type="PROSITE" id="PS50088">
    <property type="entry name" value="ANK_REPEAT"/>
    <property type="match status" value="1"/>
</dbReference>
<sequence length="632" mass="72259">MEFELSEIYSEIKNCNDETPRKIQELIKNDEDIHLKNENGGTFLHYIAERFSEDIHAPFLIPVVFQLSNAGIDKNIQDSNGNTALHIAAEKYGVFQLVRALITVGVDPNIVNRDGNTARDVVTDPLVKLVIRNLSPGLWKAIEDGDDDVIMRLIGSWCKIDDKRKGKSLIDMASLLCGSQTVTLLEADRATNDLVHYALARDKKKMKKVLKRPGVDVNTRNITYIDHQGETIPIPLLCELSLLLLERPVKILLEHGADVNLFVDDAALSPDPLYLYLMKHLPGIDAAYDILEMILETADLSLVSNPAGMFALAFDKEFPATIVKLLQTNGINIFDRDENGYTMRDRIYLEYFTSSEAELRNRLGFVDEIVIKFACEGDVEFLEQLALNSYDCENVTNRQGKSLEDILVEKGVQRSITFVANLPRLQKSIRRLHQSVANGNLKEVKELMNSSLSSCRDKGGRSLLHKAVLFERRFIIKFLLLQYPETINVQDTNGKTPEDYKRIAPDILKLIEKERENEHGMDVYLLQKYMEFKNAILNEDQYRVEQIRNSLYVDVSLNDIHKNMYPVEPPQRDLLSLCIDDFQDGIAKYLLSQGLEWNRKYEDEVTGEKINVYDVAKHRDMKGVVEYIEFQH</sequence>
<proteinExistence type="predicted"/>
<dbReference type="EMBL" id="JARBDR010000214">
    <property type="protein sequence ID" value="KAJ8319317.1"/>
    <property type="molecule type" value="Genomic_DNA"/>
</dbReference>
<reference evidence="2 3" key="1">
    <citation type="submission" date="2022-12" db="EMBL/GenBank/DDBJ databases">
        <title>Chromosome-level genome of Tegillarca granosa.</title>
        <authorList>
            <person name="Kim J."/>
        </authorList>
    </citation>
    <scope>NUCLEOTIDE SEQUENCE [LARGE SCALE GENOMIC DNA]</scope>
    <source>
        <strain evidence="2">Teg-2019</strain>
        <tissue evidence="2">Adductor muscle</tissue>
    </source>
</reference>
<dbReference type="PANTHER" id="PTHR24172">
    <property type="entry name" value="ANK_REP_REGION DOMAIN-CONTAINING PROTEIN"/>
    <property type="match status" value="1"/>
</dbReference>
<dbReference type="Proteomes" id="UP001217089">
    <property type="component" value="Unassembled WGS sequence"/>
</dbReference>
<dbReference type="InterPro" id="IPR002110">
    <property type="entry name" value="Ankyrin_rpt"/>
</dbReference>
<gene>
    <name evidence="2" type="ORF">KUTeg_004408</name>
</gene>
<dbReference type="PROSITE" id="PS50297">
    <property type="entry name" value="ANK_REP_REGION"/>
    <property type="match status" value="1"/>
</dbReference>
<evidence type="ECO:0000256" key="1">
    <source>
        <dbReference type="PROSITE-ProRule" id="PRU00023"/>
    </source>
</evidence>
<dbReference type="SUPFAM" id="SSF48403">
    <property type="entry name" value="Ankyrin repeat"/>
    <property type="match status" value="1"/>
</dbReference>
<dbReference type="InterPro" id="IPR036770">
    <property type="entry name" value="Ankyrin_rpt-contain_sf"/>
</dbReference>
<organism evidence="2 3">
    <name type="scientific">Tegillarca granosa</name>
    <name type="common">Malaysian cockle</name>
    <name type="synonym">Anadara granosa</name>
    <dbReference type="NCBI Taxonomy" id="220873"/>
    <lineage>
        <taxon>Eukaryota</taxon>
        <taxon>Metazoa</taxon>
        <taxon>Spiralia</taxon>
        <taxon>Lophotrochozoa</taxon>
        <taxon>Mollusca</taxon>
        <taxon>Bivalvia</taxon>
        <taxon>Autobranchia</taxon>
        <taxon>Pteriomorphia</taxon>
        <taxon>Arcoida</taxon>
        <taxon>Arcoidea</taxon>
        <taxon>Arcidae</taxon>
        <taxon>Tegillarca</taxon>
    </lineage>
</organism>
<keyword evidence="1" id="KW-0040">ANK repeat</keyword>
<comment type="caution">
    <text evidence="2">The sequence shown here is derived from an EMBL/GenBank/DDBJ whole genome shotgun (WGS) entry which is preliminary data.</text>
</comment>
<accession>A0ABQ9FTK1</accession>
<evidence type="ECO:0000313" key="2">
    <source>
        <dbReference type="EMBL" id="KAJ8319317.1"/>
    </source>
</evidence>
<protein>
    <submittedName>
        <fullName evidence="2">Uncharacterized protein</fullName>
    </submittedName>
</protein>
<dbReference type="Pfam" id="PF12796">
    <property type="entry name" value="Ank_2"/>
    <property type="match status" value="1"/>
</dbReference>
<dbReference type="PANTHER" id="PTHR24172:SF4">
    <property type="entry name" value="ANK_REP_REGION DOMAIN-CONTAINING PROTEIN"/>
    <property type="match status" value="1"/>
</dbReference>
<feature type="repeat" description="ANK" evidence="1">
    <location>
        <begin position="80"/>
        <end position="113"/>
    </location>
</feature>
<dbReference type="Gene3D" id="1.25.40.20">
    <property type="entry name" value="Ankyrin repeat-containing domain"/>
    <property type="match status" value="3"/>
</dbReference>
<dbReference type="SMART" id="SM00248">
    <property type="entry name" value="ANK"/>
    <property type="match status" value="4"/>
</dbReference>
<evidence type="ECO:0000313" key="3">
    <source>
        <dbReference type="Proteomes" id="UP001217089"/>
    </source>
</evidence>
<keyword evidence="3" id="KW-1185">Reference proteome</keyword>